<evidence type="ECO:0000313" key="3">
    <source>
        <dbReference type="Proteomes" id="UP001187343"/>
    </source>
</evidence>
<dbReference type="Proteomes" id="UP001187343">
    <property type="component" value="Unassembled WGS sequence"/>
</dbReference>
<evidence type="ECO:0000313" key="2">
    <source>
        <dbReference type="EMBL" id="KAK2911587.1"/>
    </source>
</evidence>
<accession>A0AA88QA30</accession>
<sequence length="66" mass="7290">MEDAVAASAWSALEDGAHPEKQNEARNQQTRGTCEIGATQLLHRMQRTFIGTTTQQSQFTLEGRGQ</sequence>
<organism evidence="2 3">
    <name type="scientific">Cirrhinus molitorella</name>
    <name type="common">mud carp</name>
    <dbReference type="NCBI Taxonomy" id="172907"/>
    <lineage>
        <taxon>Eukaryota</taxon>
        <taxon>Metazoa</taxon>
        <taxon>Chordata</taxon>
        <taxon>Craniata</taxon>
        <taxon>Vertebrata</taxon>
        <taxon>Euteleostomi</taxon>
        <taxon>Actinopterygii</taxon>
        <taxon>Neopterygii</taxon>
        <taxon>Teleostei</taxon>
        <taxon>Ostariophysi</taxon>
        <taxon>Cypriniformes</taxon>
        <taxon>Cyprinidae</taxon>
        <taxon>Labeoninae</taxon>
        <taxon>Labeonini</taxon>
        <taxon>Cirrhinus</taxon>
    </lineage>
</organism>
<reference evidence="2" key="1">
    <citation type="submission" date="2023-08" db="EMBL/GenBank/DDBJ databases">
        <title>Chromosome-level Genome Assembly of mud carp (Cirrhinus molitorella).</title>
        <authorList>
            <person name="Liu H."/>
        </authorList>
    </citation>
    <scope>NUCLEOTIDE SEQUENCE</scope>
    <source>
        <strain evidence="2">Prfri</strain>
        <tissue evidence="2">Muscle</tissue>
    </source>
</reference>
<dbReference type="EMBL" id="JAUYZG010000003">
    <property type="protein sequence ID" value="KAK2911587.1"/>
    <property type="molecule type" value="Genomic_DNA"/>
</dbReference>
<protein>
    <submittedName>
        <fullName evidence="2">Uncharacterized protein</fullName>
    </submittedName>
</protein>
<keyword evidence="3" id="KW-1185">Reference proteome</keyword>
<proteinExistence type="predicted"/>
<dbReference type="AlphaFoldDB" id="A0AA88QA30"/>
<gene>
    <name evidence="2" type="ORF">Q8A67_003720</name>
</gene>
<evidence type="ECO:0000256" key="1">
    <source>
        <dbReference type="SAM" id="MobiDB-lite"/>
    </source>
</evidence>
<name>A0AA88QA30_9TELE</name>
<feature type="region of interest" description="Disordered" evidence="1">
    <location>
        <begin position="1"/>
        <end position="32"/>
    </location>
</feature>
<comment type="caution">
    <text evidence="2">The sequence shown here is derived from an EMBL/GenBank/DDBJ whole genome shotgun (WGS) entry which is preliminary data.</text>
</comment>
<feature type="compositionally biased region" description="Basic and acidic residues" evidence="1">
    <location>
        <begin position="15"/>
        <end position="24"/>
    </location>
</feature>